<comment type="caution">
    <text evidence="2">The sequence shown here is derived from an EMBL/GenBank/DDBJ whole genome shotgun (WGS) entry which is preliminary data.</text>
</comment>
<feature type="compositionally biased region" description="Acidic residues" evidence="1">
    <location>
        <begin position="258"/>
        <end position="286"/>
    </location>
</feature>
<protein>
    <submittedName>
        <fullName evidence="2">Uncharacterized protein</fullName>
    </submittedName>
</protein>
<organism evidence="2 3">
    <name type="scientific">Favolaschia claudopus</name>
    <dbReference type="NCBI Taxonomy" id="2862362"/>
    <lineage>
        <taxon>Eukaryota</taxon>
        <taxon>Fungi</taxon>
        <taxon>Dikarya</taxon>
        <taxon>Basidiomycota</taxon>
        <taxon>Agaricomycotina</taxon>
        <taxon>Agaricomycetes</taxon>
        <taxon>Agaricomycetidae</taxon>
        <taxon>Agaricales</taxon>
        <taxon>Marasmiineae</taxon>
        <taxon>Mycenaceae</taxon>
        <taxon>Favolaschia</taxon>
    </lineage>
</organism>
<accession>A0AAV9ZIA5</accession>
<gene>
    <name evidence="2" type="ORF">R3P38DRAFT_3292595</name>
</gene>
<proteinExistence type="predicted"/>
<reference evidence="2 3" key="1">
    <citation type="journal article" date="2024" name="J Genomics">
        <title>Draft genome sequencing and assembly of Favolaschia claudopus CIRM-BRFM 2984 isolated from oak limbs.</title>
        <authorList>
            <person name="Navarro D."/>
            <person name="Drula E."/>
            <person name="Chaduli D."/>
            <person name="Cazenave R."/>
            <person name="Ahrendt S."/>
            <person name="Wang J."/>
            <person name="Lipzen A."/>
            <person name="Daum C."/>
            <person name="Barry K."/>
            <person name="Grigoriev I.V."/>
            <person name="Favel A."/>
            <person name="Rosso M.N."/>
            <person name="Martin F."/>
        </authorList>
    </citation>
    <scope>NUCLEOTIDE SEQUENCE [LARGE SCALE GENOMIC DNA]</scope>
    <source>
        <strain evidence="2 3">CIRM-BRFM 2984</strain>
    </source>
</reference>
<feature type="region of interest" description="Disordered" evidence="1">
    <location>
        <begin position="239"/>
        <end position="317"/>
    </location>
</feature>
<evidence type="ECO:0000256" key="1">
    <source>
        <dbReference type="SAM" id="MobiDB-lite"/>
    </source>
</evidence>
<sequence>MSQAPTQHSRRLNGEAPSPVRPLPQRSRTPHYRLHSDELNSVLQVEDEVDDNMEVVVEYSEAGDSVPELDFDNWPEERMGEDLTVTLNPEVEASIRHLMNAPGLDFLENALSSSPSYPLAPISTNPSPAEGAHIHDRTSHHSPTVHSPRARYPISRSTSFASSSLGFPLTTGSPIALDFPSTRLESDSDLNQLFPPVNANPVLAVAPPSRAGNGSLAALRERELVFIALNPAGPNLPFHGVTYDPNDNLDHDLPSDYSESESSDDEATSSSEDENSDVTMEDDLQEEGGGNTDTKGKGKQKADDPKGKGKQKAEDSHFDTGFFDEDLAAGVEYDLTADPISRGELLVRIPQSEVSVRVDFIEEENARRFLRDGIFLYGSHCRATPYKARAPSGC</sequence>
<feature type="region of interest" description="Disordered" evidence="1">
    <location>
        <begin position="1"/>
        <end position="36"/>
    </location>
</feature>
<evidence type="ECO:0000313" key="3">
    <source>
        <dbReference type="Proteomes" id="UP001362999"/>
    </source>
</evidence>
<dbReference type="EMBL" id="JAWWNJ010000141">
    <property type="protein sequence ID" value="KAK6984125.1"/>
    <property type="molecule type" value="Genomic_DNA"/>
</dbReference>
<name>A0AAV9ZIA5_9AGAR</name>
<dbReference type="AlphaFoldDB" id="A0AAV9ZIA5"/>
<keyword evidence="3" id="KW-1185">Reference proteome</keyword>
<dbReference type="Proteomes" id="UP001362999">
    <property type="component" value="Unassembled WGS sequence"/>
</dbReference>
<feature type="region of interest" description="Disordered" evidence="1">
    <location>
        <begin position="118"/>
        <end position="150"/>
    </location>
</feature>
<feature type="compositionally biased region" description="Basic and acidic residues" evidence="1">
    <location>
        <begin position="294"/>
        <end position="317"/>
    </location>
</feature>
<evidence type="ECO:0000313" key="2">
    <source>
        <dbReference type="EMBL" id="KAK6984125.1"/>
    </source>
</evidence>